<gene>
    <name evidence="4" type="ORF">F53441_8971</name>
</gene>
<dbReference type="SUPFAM" id="SSF48403">
    <property type="entry name" value="Ankyrin repeat"/>
    <property type="match status" value="1"/>
</dbReference>
<proteinExistence type="predicted"/>
<evidence type="ECO:0000313" key="5">
    <source>
        <dbReference type="Proteomes" id="UP000605986"/>
    </source>
</evidence>
<dbReference type="PANTHER" id="PTHR24189">
    <property type="entry name" value="MYOTROPHIN"/>
    <property type="match status" value="1"/>
</dbReference>
<feature type="repeat" description="ANK" evidence="3">
    <location>
        <begin position="106"/>
        <end position="138"/>
    </location>
</feature>
<evidence type="ECO:0000256" key="2">
    <source>
        <dbReference type="ARBA" id="ARBA00023043"/>
    </source>
</evidence>
<keyword evidence="5" id="KW-1185">Reference proteome</keyword>
<dbReference type="EMBL" id="JAADJG010000395">
    <property type="protein sequence ID" value="KAF4447487.1"/>
    <property type="molecule type" value="Genomic_DNA"/>
</dbReference>
<dbReference type="InterPro" id="IPR036770">
    <property type="entry name" value="Ankyrin_rpt-contain_sf"/>
</dbReference>
<dbReference type="OrthoDB" id="10261951at2759"/>
<dbReference type="PROSITE" id="PS50088">
    <property type="entry name" value="ANK_REPEAT"/>
    <property type="match status" value="1"/>
</dbReference>
<dbReference type="SMART" id="SM00248">
    <property type="entry name" value="ANK"/>
    <property type="match status" value="6"/>
</dbReference>
<evidence type="ECO:0000256" key="3">
    <source>
        <dbReference type="PROSITE-ProRule" id="PRU00023"/>
    </source>
</evidence>
<dbReference type="PANTHER" id="PTHR24189:SF50">
    <property type="entry name" value="ANKYRIN REPEAT AND SOCS BOX PROTEIN 2"/>
    <property type="match status" value="1"/>
</dbReference>
<dbReference type="Gene3D" id="1.25.40.20">
    <property type="entry name" value="Ankyrin repeat-containing domain"/>
    <property type="match status" value="3"/>
</dbReference>
<dbReference type="PROSITE" id="PS50297">
    <property type="entry name" value="ANK_REP_REGION"/>
    <property type="match status" value="1"/>
</dbReference>
<reference evidence="4" key="1">
    <citation type="submission" date="2020-01" db="EMBL/GenBank/DDBJ databases">
        <title>Identification and distribution of gene clusters putatively required for synthesis of sphingolipid metabolism inhibitors in phylogenetically diverse species of the filamentous fungus Fusarium.</title>
        <authorList>
            <person name="Kim H.-S."/>
            <person name="Busman M."/>
            <person name="Brown D.W."/>
            <person name="Divon H."/>
            <person name="Uhlig S."/>
            <person name="Proctor R.H."/>
        </authorList>
    </citation>
    <scope>NUCLEOTIDE SEQUENCE</scope>
    <source>
        <strain evidence="4">NRRL 53441</strain>
    </source>
</reference>
<protein>
    <recommendedName>
        <fullName evidence="6">F-box domain-containing protein</fullName>
    </recommendedName>
</protein>
<evidence type="ECO:0008006" key="6">
    <source>
        <dbReference type="Google" id="ProtNLM"/>
    </source>
</evidence>
<keyword evidence="1" id="KW-0677">Repeat</keyword>
<accession>A0A8H4KA25</accession>
<dbReference type="AlphaFoldDB" id="A0A8H4KA25"/>
<name>A0A8H4KA25_9HYPO</name>
<comment type="caution">
    <text evidence="4">The sequence shown here is derived from an EMBL/GenBank/DDBJ whole genome shotgun (WGS) entry which is preliminary data.</text>
</comment>
<organism evidence="4 5">
    <name type="scientific">Fusarium austroafricanum</name>
    <dbReference type="NCBI Taxonomy" id="2364996"/>
    <lineage>
        <taxon>Eukaryota</taxon>
        <taxon>Fungi</taxon>
        <taxon>Dikarya</taxon>
        <taxon>Ascomycota</taxon>
        <taxon>Pezizomycotina</taxon>
        <taxon>Sordariomycetes</taxon>
        <taxon>Hypocreomycetidae</taxon>
        <taxon>Hypocreales</taxon>
        <taxon>Nectriaceae</taxon>
        <taxon>Fusarium</taxon>
        <taxon>Fusarium concolor species complex</taxon>
    </lineage>
</organism>
<evidence type="ECO:0000256" key="1">
    <source>
        <dbReference type="ARBA" id="ARBA00022737"/>
    </source>
</evidence>
<sequence length="514" mass="58224">MSLLSLPPEILTIVGTFCGIQQLASLALANHSCYGIFNALLYKHNVLYDEPRKASILWAAKYGSLGTMKHAVAQGADINTTGAPNEAMVWEAAEEARNWLGLSKSRYAAPLHRAIVHGYEDVVRWLLESGARLDTPAFNLCQCRAPIELIKCSKKIWYPLHYAMYHSNSTPILSLLLDHGALYVTRNFPAIFGAIQRMRPSLVGNILGRDNFRPDYENEFGYTALHAVSLCKDAEIAYEIIHMLVDRGVPLNKQTSDGTVLEMMMENCKFECALVLLQRGAKVSNNRGHDIIDSLFHEAYELDIRMEEEKGDYDKAERMYEDRRKLLGVLIERGADVNRLTSRGMLPPSRPLFWALVVSKDIECLEMLLDAGARIDNVFRFDGRVEGILCPFFCYETGYASLRVPGEVTEYDFEEYGDCLRLLFQRGARIDSKDGDVSALEEACHNAFREGMPWELEFMADHATSQNVTVEHVETFMARWKEKDAYIYGLLSEIRENLLDEGRETGGSSRRSER</sequence>
<keyword evidence="2 3" id="KW-0040">ANK repeat</keyword>
<dbReference type="Proteomes" id="UP000605986">
    <property type="component" value="Unassembled WGS sequence"/>
</dbReference>
<evidence type="ECO:0000313" key="4">
    <source>
        <dbReference type="EMBL" id="KAF4447487.1"/>
    </source>
</evidence>
<dbReference type="Pfam" id="PF13637">
    <property type="entry name" value="Ank_4"/>
    <property type="match status" value="1"/>
</dbReference>
<dbReference type="InterPro" id="IPR050745">
    <property type="entry name" value="Multifunctional_regulatory"/>
</dbReference>
<dbReference type="InterPro" id="IPR002110">
    <property type="entry name" value="Ankyrin_rpt"/>
</dbReference>